<reference evidence="2 3" key="1">
    <citation type="journal article" date="2019" name="Sci. Rep.">
        <title>Orb-weaving spider Araneus ventricosus genome elucidates the spidroin gene catalogue.</title>
        <authorList>
            <person name="Kono N."/>
            <person name="Nakamura H."/>
            <person name="Ohtoshi R."/>
            <person name="Moran D.A.P."/>
            <person name="Shinohara A."/>
            <person name="Yoshida Y."/>
            <person name="Fujiwara M."/>
            <person name="Mori M."/>
            <person name="Tomita M."/>
            <person name="Arakawa K."/>
        </authorList>
    </citation>
    <scope>NUCLEOTIDE SEQUENCE [LARGE SCALE GENOMIC DNA]</scope>
</reference>
<keyword evidence="3" id="KW-1185">Reference proteome</keyword>
<evidence type="ECO:0000313" key="3">
    <source>
        <dbReference type="Proteomes" id="UP000499080"/>
    </source>
</evidence>
<proteinExistence type="predicted"/>
<keyword evidence="1" id="KW-0812">Transmembrane</keyword>
<name>A0A4Y2NHX2_ARAVE</name>
<accession>A0A4Y2NHX2</accession>
<keyword evidence="1" id="KW-0472">Membrane</keyword>
<evidence type="ECO:0000313" key="2">
    <source>
        <dbReference type="EMBL" id="GBN38493.1"/>
    </source>
</evidence>
<comment type="caution">
    <text evidence="2">The sequence shown here is derived from an EMBL/GenBank/DDBJ whole genome shotgun (WGS) entry which is preliminary data.</text>
</comment>
<organism evidence="2 3">
    <name type="scientific">Araneus ventricosus</name>
    <name type="common">Orbweaver spider</name>
    <name type="synonym">Epeira ventricosa</name>
    <dbReference type="NCBI Taxonomy" id="182803"/>
    <lineage>
        <taxon>Eukaryota</taxon>
        <taxon>Metazoa</taxon>
        <taxon>Ecdysozoa</taxon>
        <taxon>Arthropoda</taxon>
        <taxon>Chelicerata</taxon>
        <taxon>Arachnida</taxon>
        <taxon>Araneae</taxon>
        <taxon>Araneomorphae</taxon>
        <taxon>Entelegynae</taxon>
        <taxon>Araneoidea</taxon>
        <taxon>Araneidae</taxon>
        <taxon>Araneus</taxon>
    </lineage>
</organism>
<dbReference type="EMBL" id="BGPR01009190">
    <property type="protein sequence ID" value="GBN38493.1"/>
    <property type="molecule type" value="Genomic_DNA"/>
</dbReference>
<keyword evidence="1" id="KW-1133">Transmembrane helix</keyword>
<protein>
    <submittedName>
        <fullName evidence="2">Uncharacterized protein</fullName>
    </submittedName>
</protein>
<gene>
    <name evidence="2" type="ORF">AVEN_93336_1</name>
</gene>
<evidence type="ECO:0000256" key="1">
    <source>
        <dbReference type="SAM" id="Phobius"/>
    </source>
</evidence>
<dbReference type="Proteomes" id="UP000499080">
    <property type="component" value="Unassembled WGS sequence"/>
</dbReference>
<sequence length="167" mass="18682">MQIQGKTLYMGLVPLVGLYSFETLYLHWLTNTEYFENDDAVSSLVSLHSVSCTKTGLVVPRVFWVLIKQGCSKYGGLAGEPPFLDISQTCVEKRNLCIQIPWLLQTATHWFSGSSTDPAKLSYFTPEMRESLLTPLHVPLRIIDQALSLPTPPNNKTCSPISVVKQH</sequence>
<dbReference type="AlphaFoldDB" id="A0A4Y2NHX2"/>
<feature type="transmembrane region" description="Helical" evidence="1">
    <location>
        <begin position="7"/>
        <end position="28"/>
    </location>
</feature>